<keyword evidence="2" id="KW-0539">Nucleus</keyword>
<dbReference type="PANTHER" id="PTHR13129">
    <property type="entry name" value="VPRBP PROTEIN-RELATED"/>
    <property type="match status" value="1"/>
</dbReference>
<dbReference type="GO" id="GO:0080008">
    <property type="term" value="C:Cul4-RING E3 ubiquitin ligase complex"/>
    <property type="evidence" value="ECO:0007669"/>
    <property type="project" value="TreeGrafter"/>
</dbReference>
<dbReference type="EMBL" id="KQ989519">
    <property type="protein sequence ID" value="KZV54586.1"/>
    <property type="molecule type" value="Genomic_DNA"/>
</dbReference>
<dbReference type="Proteomes" id="UP000250235">
    <property type="component" value="Unassembled WGS sequence"/>
</dbReference>
<evidence type="ECO:0000313" key="3">
    <source>
        <dbReference type="EMBL" id="KZV54586.1"/>
    </source>
</evidence>
<dbReference type="AlphaFoldDB" id="A0A2Z7DBF7"/>
<organism evidence="3 4">
    <name type="scientific">Dorcoceras hygrometricum</name>
    <dbReference type="NCBI Taxonomy" id="472368"/>
    <lineage>
        <taxon>Eukaryota</taxon>
        <taxon>Viridiplantae</taxon>
        <taxon>Streptophyta</taxon>
        <taxon>Embryophyta</taxon>
        <taxon>Tracheophyta</taxon>
        <taxon>Spermatophyta</taxon>
        <taxon>Magnoliopsida</taxon>
        <taxon>eudicotyledons</taxon>
        <taxon>Gunneridae</taxon>
        <taxon>Pentapetalae</taxon>
        <taxon>asterids</taxon>
        <taxon>lamiids</taxon>
        <taxon>Lamiales</taxon>
        <taxon>Gesneriaceae</taxon>
        <taxon>Didymocarpoideae</taxon>
        <taxon>Trichosporeae</taxon>
        <taxon>Loxocarpinae</taxon>
        <taxon>Dorcoceras</taxon>
    </lineage>
</organism>
<comment type="subcellular location">
    <subcellularLocation>
        <location evidence="1">Nucleus</location>
    </subcellularLocation>
</comment>
<name>A0A2Z7DBF7_9LAMI</name>
<dbReference type="InterPro" id="IPR033270">
    <property type="entry name" value="VPRBP/DCAF1"/>
</dbReference>
<dbReference type="GO" id="GO:0005634">
    <property type="term" value="C:nucleus"/>
    <property type="evidence" value="ECO:0007669"/>
    <property type="project" value="UniProtKB-SubCell"/>
</dbReference>
<keyword evidence="4" id="KW-1185">Reference proteome</keyword>
<dbReference type="OrthoDB" id="27563at2759"/>
<evidence type="ECO:0000313" key="4">
    <source>
        <dbReference type="Proteomes" id="UP000250235"/>
    </source>
</evidence>
<reference evidence="3 4" key="1">
    <citation type="journal article" date="2015" name="Proc. Natl. Acad. Sci. U.S.A.">
        <title>The resurrection genome of Boea hygrometrica: A blueprint for survival of dehydration.</title>
        <authorList>
            <person name="Xiao L."/>
            <person name="Yang G."/>
            <person name="Zhang L."/>
            <person name="Yang X."/>
            <person name="Zhao S."/>
            <person name="Ji Z."/>
            <person name="Zhou Q."/>
            <person name="Hu M."/>
            <person name="Wang Y."/>
            <person name="Chen M."/>
            <person name="Xu Y."/>
            <person name="Jin H."/>
            <person name="Xiao X."/>
            <person name="Hu G."/>
            <person name="Bao F."/>
            <person name="Hu Y."/>
            <person name="Wan P."/>
            <person name="Li L."/>
            <person name="Deng X."/>
            <person name="Kuang T."/>
            <person name="Xiang C."/>
            <person name="Zhu J.K."/>
            <person name="Oliver M.J."/>
            <person name="He Y."/>
        </authorList>
    </citation>
    <scope>NUCLEOTIDE SEQUENCE [LARGE SCALE GENOMIC DNA]</scope>
    <source>
        <strain evidence="4">cv. XS01</strain>
    </source>
</reference>
<evidence type="ECO:0000256" key="2">
    <source>
        <dbReference type="ARBA" id="ARBA00023242"/>
    </source>
</evidence>
<protein>
    <submittedName>
        <fullName evidence="3">Uncharacterized protein</fullName>
    </submittedName>
</protein>
<dbReference type="PANTHER" id="PTHR13129:SF4">
    <property type="entry name" value="DDB1- AND CUL4-ASSOCIATED FACTOR 1"/>
    <property type="match status" value="1"/>
</dbReference>
<evidence type="ECO:0000256" key="1">
    <source>
        <dbReference type="ARBA" id="ARBA00004123"/>
    </source>
</evidence>
<gene>
    <name evidence="3" type="ORF">F511_01384</name>
</gene>
<sequence>MDDIRRQTHKDQEHSIASVLRGWPIVGKFLDWNGHITMLQLCQGPTTDSYLYQMVQYALGVLYIVALDPTSCSLITDGTCNGHECFGVIVRAAERANILKMRAQVELYHLWLIKSGQVETADILLRVTGLTPLPLDTKK</sequence>
<dbReference type="GO" id="GO:0016567">
    <property type="term" value="P:protein ubiquitination"/>
    <property type="evidence" value="ECO:0007669"/>
    <property type="project" value="InterPro"/>
</dbReference>
<accession>A0A2Z7DBF7</accession>
<proteinExistence type="predicted"/>